<gene>
    <name evidence="2" type="ORF">UV76_C0002G0124</name>
</gene>
<evidence type="ECO:0000313" key="3">
    <source>
        <dbReference type="Proteomes" id="UP000034646"/>
    </source>
</evidence>
<accession>A0A0G1DTJ7</accession>
<name>A0A0G1DTJ7_9BACT</name>
<dbReference type="AlphaFoldDB" id="A0A0G1DTJ7"/>
<comment type="caution">
    <text evidence="2">The sequence shown here is derived from an EMBL/GenBank/DDBJ whole genome shotgun (WGS) entry which is preliminary data.</text>
</comment>
<proteinExistence type="predicted"/>
<dbReference type="STRING" id="1618738.UV76_C0002G0124"/>
<evidence type="ECO:0008006" key="4">
    <source>
        <dbReference type="Google" id="ProtNLM"/>
    </source>
</evidence>
<dbReference type="InterPro" id="IPR012902">
    <property type="entry name" value="N_methyl_site"/>
</dbReference>
<dbReference type="Pfam" id="PF07963">
    <property type="entry name" value="N_methyl"/>
    <property type="match status" value="1"/>
</dbReference>
<dbReference type="EMBL" id="LCFS01000002">
    <property type="protein sequence ID" value="KKT01211.1"/>
    <property type="molecule type" value="Genomic_DNA"/>
</dbReference>
<keyword evidence="1" id="KW-0472">Membrane</keyword>
<keyword evidence="1" id="KW-0812">Transmembrane</keyword>
<keyword evidence="1" id="KW-1133">Transmembrane helix</keyword>
<protein>
    <recommendedName>
        <fullName evidence="4">Prepilin-type N-terminal cleavage/methylation domain-containing protein</fullName>
    </recommendedName>
</protein>
<dbReference type="PROSITE" id="PS00409">
    <property type="entry name" value="PROKAR_NTER_METHYL"/>
    <property type="match status" value="1"/>
</dbReference>
<organism evidence="2 3">
    <name type="scientific">Candidatus Nomurabacteria bacterium GW2011_GWA2_43_15</name>
    <dbReference type="NCBI Taxonomy" id="1618738"/>
    <lineage>
        <taxon>Bacteria</taxon>
        <taxon>Candidatus Nomuraibacteriota</taxon>
    </lineage>
</organism>
<sequence length="140" mass="15455">MMFNFKKQNTGFTLVETLVAISIFTISILGLMSVMARGVSDTSYVKQKVVAGYLAQEGIEYVRNKRDTDVLYPGGGDWGIFVGETISYPVVGSDFSGFTRTIQKSVISADAVKISSTVTWTQGSGQHSVTFTENLFNWWQ</sequence>
<evidence type="ECO:0000256" key="1">
    <source>
        <dbReference type="SAM" id="Phobius"/>
    </source>
</evidence>
<feature type="transmembrane region" description="Helical" evidence="1">
    <location>
        <begin position="12"/>
        <end position="36"/>
    </location>
</feature>
<dbReference type="Proteomes" id="UP000034646">
    <property type="component" value="Unassembled WGS sequence"/>
</dbReference>
<reference evidence="2 3" key="1">
    <citation type="journal article" date="2015" name="Nature">
        <title>rRNA introns, odd ribosomes, and small enigmatic genomes across a large radiation of phyla.</title>
        <authorList>
            <person name="Brown C.T."/>
            <person name="Hug L.A."/>
            <person name="Thomas B.C."/>
            <person name="Sharon I."/>
            <person name="Castelle C.J."/>
            <person name="Singh A."/>
            <person name="Wilkins M.J."/>
            <person name="Williams K.H."/>
            <person name="Banfield J.F."/>
        </authorList>
    </citation>
    <scope>NUCLEOTIDE SEQUENCE [LARGE SCALE GENOMIC DNA]</scope>
</reference>
<evidence type="ECO:0000313" key="2">
    <source>
        <dbReference type="EMBL" id="KKT01211.1"/>
    </source>
</evidence>